<evidence type="ECO:0000259" key="2">
    <source>
        <dbReference type="Pfam" id="PF13569"/>
    </source>
</evidence>
<dbReference type="OrthoDB" id="4554725at2"/>
<sequence>MTPPGATPNPGLPDEHRLELPPEWLDVAFPRRGKPSARPVTLDPTASDRLAGRIKFWRDDVLKTLEHRKTDPDLAAVAREHLAGRSNPTGAAAVAGLSLTVADRPWKQDVFSEVDAWIADHGLVFAACAAVELIGMAVFTSHLANVRARGLNGMPDSGRAVAEIKRARAHLAVASETEYRSAVAAIGSHRTCPLRRVAAAFIAPTEQDWVNQVCRDARAIGYYDHYGSLGWLLYSTATEPGQLAAAGLKHFGPWEDDPSSAASLIEGMESESLPFLTGNLGFGRTHEARQMALEAISLLPSDEAMRFLLEHHVEDGTFAASKAAAARFPVRALRITAALAPNASAAHRARLAGIARTNPHLDAALAELDGDSRGVIEALVGDAAPVASVECLPRLLAAPPWTVKRPNRKAVVIEGLEAPAGLRLAWAEGEREQWKTAGEHWDEEFWDQDVEHRRDEAVRDARFYAYASAEVAAPLLSDWDGSSRYREYTDVYQRILARHGDAATRPVLAAMASDTDLHELLPPISGLEAARLAADWLRRKKSARRSAQDWLDRHGEDAARQLIPDALGKAKALRTNAEAALRYLAESRGADTVLIAAETYCAEAADALRPLTEIDPLEIVGGKVPKPGDWTDPGMLPPVLLRENGAALPEGALRHLMTTLALSTPDEPYVGVDVLAEHCDPDSLARFSLGLFELWMGIEAPSKEGWALRQLGNFGDDEAVRRLTPLIRRWPGESQHKRAVTALGVLGAIGSEAALRAIHGISQKVKFSGIKDEAAQQIEAIATGLGLSADQLGDRLAPDFGLGEESVLVLDYGPRQFKVGFDEQLKPFVTAADGKPLKSLPKPGVKDDAEIAEASRKRFTQLKKDVRAVASEQIRRLERAMINGRTWTSEEFRTLLVDHALVRHLVRRLVWVSETEDGRTAFRVEEDRTFAGPEDERFELPSAARIRLAHPMLLDEEVQTWASIFADYEILQPFAQLARTVMVLTPEELATGRLARFEGAEVSTGRVLELTDHGWHRIQSGPDDGEPGLSRELADGGCLNVELSPGLFPGYLDRHEVHTLTRAYHSPRDLDWNGDEERARAFGEIDPVEASESLLALTKLTETR</sequence>
<dbReference type="RefSeq" id="WP_136536091.1">
    <property type="nucleotide sequence ID" value="NZ_STGY01000067.1"/>
</dbReference>
<dbReference type="InterPro" id="IPR025406">
    <property type="entry name" value="DUF4132"/>
</dbReference>
<dbReference type="Pfam" id="PF13569">
    <property type="entry name" value="DUF4132"/>
    <property type="match status" value="1"/>
</dbReference>
<keyword evidence="4" id="KW-1185">Reference proteome</keyword>
<feature type="compositionally biased region" description="Pro residues" evidence="1">
    <location>
        <begin position="1"/>
        <end position="11"/>
    </location>
</feature>
<accession>A0A4S8Q326</accession>
<feature type="region of interest" description="Disordered" evidence="1">
    <location>
        <begin position="1"/>
        <end position="20"/>
    </location>
</feature>
<reference evidence="3 4" key="2">
    <citation type="submission" date="2019-05" db="EMBL/GenBank/DDBJ databases">
        <title>Glycomyces buryatensis sp. nov.</title>
        <authorList>
            <person name="Nikitina E."/>
        </authorList>
    </citation>
    <scope>NUCLEOTIDE SEQUENCE [LARGE SCALE GENOMIC DNA]</scope>
    <source>
        <strain evidence="3 4">18</strain>
    </source>
</reference>
<protein>
    <submittedName>
        <fullName evidence="3">DUF4132 domain-containing protein</fullName>
    </submittedName>
</protein>
<evidence type="ECO:0000313" key="4">
    <source>
        <dbReference type="Proteomes" id="UP000308760"/>
    </source>
</evidence>
<feature type="domain" description="DUF4132" evidence="2">
    <location>
        <begin position="834"/>
        <end position="1015"/>
    </location>
</feature>
<dbReference type="EMBL" id="STGY01000067">
    <property type="protein sequence ID" value="THV38508.1"/>
    <property type="molecule type" value="Genomic_DNA"/>
</dbReference>
<evidence type="ECO:0000256" key="1">
    <source>
        <dbReference type="SAM" id="MobiDB-lite"/>
    </source>
</evidence>
<evidence type="ECO:0000313" key="3">
    <source>
        <dbReference type="EMBL" id="THV38508.1"/>
    </source>
</evidence>
<comment type="caution">
    <text evidence="3">The sequence shown here is derived from an EMBL/GenBank/DDBJ whole genome shotgun (WGS) entry which is preliminary data.</text>
</comment>
<reference evidence="4" key="1">
    <citation type="submission" date="2019-04" db="EMBL/GenBank/DDBJ databases">
        <title>Nocardioides xinjiangensis sp. nov.</title>
        <authorList>
            <person name="Liu S."/>
        </authorList>
    </citation>
    <scope>NUCLEOTIDE SEQUENCE [LARGE SCALE GENOMIC DNA]</scope>
    <source>
        <strain evidence="4">18</strain>
    </source>
</reference>
<proteinExistence type="predicted"/>
<gene>
    <name evidence="3" type="ORF">FAB82_18875</name>
</gene>
<dbReference type="Proteomes" id="UP000308760">
    <property type="component" value="Unassembled WGS sequence"/>
</dbReference>
<dbReference type="AlphaFoldDB" id="A0A4S8Q326"/>
<name>A0A4S8Q326_9ACTN</name>
<organism evidence="3 4">
    <name type="scientific">Glycomyces buryatensis</name>
    <dbReference type="NCBI Taxonomy" id="2570927"/>
    <lineage>
        <taxon>Bacteria</taxon>
        <taxon>Bacillati</taxon>
        <taxon>Actinomycetota</taxon>
        <taxon>Actinomycetes</taxon>
        <taxon>Glycomycetales</taxon>
        <taxon>Glycomycetaceae</taxon>
        <taxon>Glycomyces</taxon>
    </lineage>
</organism>